<evidence type="ECO:0000256" key="4">
    <source>
        <dbReference type="ARBA" id="ARBA00023163"/>
    </source>
</evidence>
<dbReference type="InterPro" id="IPR016197">
    <property type="entry name" value="Chromo-like_dom_sf"/>
</dbReference>
<keyword evidence="9" id="KW-1185">Reference proteome</keyword>
<dbReference type="SUPFAM" id="SSF54160">
    <property type="entry name" value="Chromo domain-like"/>
    <property type="match status" value="1"/>
</dbReference>
<dbReference type="PANTHER" id="PTHR10880:SF48">
    <property type="entry name" value="MORTALITY FACTOR 4 LIKE 2"/>
    <property type="match status" value="1"/>
</dbReference>
<feature type="compositionally biased region" description="Basic and acidic residues" evidence="6">
    <location>
        <begin position="167"/>
        <end position="178"/>
    </location>
</feature>
<dbReference type="GO" id="GO:0006325">
    <property type="term" value="P:chromatin organization"/>
    <property type="evidence" value="ECO:0007669"/>
    <property type="project" value="UniProtKB-KW"/>
</dbReference>
<dbReference type="InterPro" id="IPR008676">
    <property type="entry name" value="MRG"/>
</dbReference>
<keyword evidence="2" id="KW-0156">Chromatin regulator</keyword>
<dbReference type="WBParaSite" id="PSAMB.scaffold1354size32622.g12701.t1">
    <property type="protein sequence ID" value="PSAMB.scaffold1354size32622.g12701.t1"/>
    <property type="gene ID" value="PSAMB.scaffold1354size32622.g12701"/>
</dbReference>
<evidence type="ECO:0000256" key="1">
    <source>
        <dbReference type="ARBA" id="ARBA00004123"/>
    </source>
</evidence>
<reference evidence="10" key="1">
    <citation type="submission" date="2022-11" db="UniProtKB">
        <authorList>
            <consortium name="WormBaseParasite"/>
        </authorList>
    </citation>
    <scope>IDENTIFICATION</scope>
</reference>
<dbReference type="GO" id="GO:0035267">
    <property type="term" value="C:NuA4 histone acetyltransferase complex"/>
    <property type="evidence" value="ECO:0007669"/>
    <property type="project" value="TreeGrafter"/>
</dbReference>
<evidence type="ECO:0000259" key="8">
    <source>
        <dbReference type="Pfam" id="PF11717"/>
    </source>
</evidence>
<evidence type="ECO:0000313" key="9">
    <source>
        <dbReference type="Proteomes" id="UP000887566"/>
    </source>
</evidence>
<dbReference type="Gene3D" id="2.30.30.140">
    <property type="match status" value="1"/>
</dbReference>
<evidence type="ECO:0000256" key="6">
    <source>
        <dbReference type="SAM" id="MobiDB-lite"/>
    </source>
</evidence>
<feature type="compositionally biased region" description="Polar residues" evidence="6">
    <location>
        <begin position="142"/>
        <end position="156"/>
    </location>
</feature>
<protein>
    <submittedName>
        <fullName evidence="10">MRG domain-containing protein</fullName>
    </submittedName>
</protein>
<proteinExistence type="predicted"/>
<evidence type="ECO:0000256" key="3">
    <source>
        <dbReference type="ARBA" id="ARBA00023015"/>
    </source>
</evidence>
<organism evidence="9 10">
    <name type="scientific">Plectus sambesii</name>
    <dbReference type="NCBI Taxonomy" id="2011161"/>
    <lineage>
        <taxon>Eukaryota</taxon>
        <taxon>Metazoa</taxon>
        <taxon>Ecdysozoa</taxon>
        <taxon>Nematoda</taxon>
        <taxon>Chromadorea</taxon>
        <taxon>Plectida</taxon>
        <taxon>Plectina</taxon>
        <taxon>Plectoidea</taxon>
        <taxon>Plectidae</taxon>
        <taxon>Plectus</taxon>
    </lineage>
</organism>
<keyword evidence="4" id="KW-0804">Transcription</keyword>
<keyword evidence="3" id="KW-0805">Transcription regulation</keyword>
<feature type="compositionally biased region" description="Basic and acidic residues" evidence="6">
    <location>
        <begin position="114"/>
        <end position="127"/>
    </location>
</feature>
<evidence type="ECO:0000259" key="7">
    <source>
        <dbReference type="Pfam" id="PF05712"/>
    </source>
</evidence>
<dbReference type="InterPro" id="IPR025995">
    <property type="entry name" value="Tudor-knot"/>
</dbReference>
<dbReference type="InterPro" id="IPR026541">
    <property type="entry name" value="MRG_dom"/>
</dbReference>
<sequence>MPSKKDANLSEEAKALKEKYKLNDLILCRTKDRTGLFYEAKIKGILEENGDTVFQVHYQGWNWRHDEDIPLGEVADRFQEYTIENRERALQAATEAKKNAKLKKSKAKLTGGKGGDDSSSKKDERTSSRASTPSVDRLPDSSRASVTSEPTASNASSRKRKTTAPEPHVEPSNEFSRRKEVRINIPDDLKQILVDDGDLINRQYKLLRIPPRVSAAAIIARYGEARADRKDKQLLIESSLGIRDYFDKALGTQLLYKFERPQYADLVQEKAHGRKEELDKLSMSQYYGFVHMLRLFVRFGSMLSYTSWSERSIQTIVGHVHDFIDFVQTHKNEFFAQEDDYETAPPDYQKRAFS</sequence>
<dbReference type="Proteomes" id="UP000887566">
    <property type="component" value="Unplaced"/>
</dbReference>
<accession>A0A914V077</accession>
<dbReference type="PIRSF" id="PIRSF038133">
    <property type="entry name" value="HAT_Nua4_EAF3/MRG15"/>
    <property type="match status" value="1"/>
</dbReference>
<feature type="domain" description="Tudor-knot" evidence="8">
    <location>
        <begin position="27"/>
        <end position="73"/>
    </location>
</feature>
<comment type="subcellular location">
    <subcellularLocation>
        <location evidence="1">Nucleus</location>
    </subcellularLocation>
</comment>
<dbReference type="PANTHER" id="PTHR10880">
    <property type="entry name" value="MORTALITY FACTOR 4-LIKE PROTEIN"/>
    <property type="match status" value="1"/>
</dbReference>
<dbReference type="AlphaFoldDB" id="A0A914V077"/>
<evidence type="ECO:0000256" key="2">
    <source>
        <dbReference type="ARBA" id="ARBA00022853"/>
    </source>
</evidence>
<dbReference type="GO" id="GO:0005634">
    <property type="term" value="C:nucleus"/>
    <property type="evidence" value="ECO:0007669"/>
    <property type="project" value="UniProtKB-SubCell"/>
</dbReference>
<dbReference type="Gene3D" id="1.10.274.30">
    <property type="entry name" value="MRG domain"/>
    <property type="match status" value="1"/>
</dbReference>
<evidence type="ECO:0000256" key="5">
    <source>
        <dbReference type="ARBA" id="ARBA00023242"/>
    </source>
</evidence>
<feature type="region of interest" description="Disordered" evidence="6">
    <location>
        <begin position="94"/>
        <end position="178"/>
    </location>
</feature>
<keyword evidence="5" id="KW-0539">Nucleus</keyword>
<dbReference type="Pfam" id="PF11717">
    <property type="entry name" value="Tudor-knot"/>
    <property type="match status" value="1"/>
</dbReference>
<dbReference type="GO" id="GO:0006355">
    <property type="term" value="P:regulation of DNA-templated transcription"/>
    <property type="evidence" value="ECO:0007669"/>
    <property type="project" value="InterPro"/>
</dbReference>
<dbReference type="InterPro" id="IPR038217">
    <property type="entry name" value="MRG_C_sf"/>
</dbReference>
<dbReference type="Pfam" id="PF05712">
    <property type="entry name" value="MRG"/>
    <property type="match status" value="1"/>
</dbReference>
<name>A0A914V077_9BILA</name>
<feature type="domain" description="MRG" evidence="7">
    <location>
        <begin position="169"/>
        <end position="342"/>
    </location>
</feature>
<dbReference type="PROSITE" id="PS51640">
    <property type="entry name" value="MRG"/>
    <property type="match status" value="1"/>
</dbReference>
<evidence type="ECO:0000313" key="10">
    <source>
        <dbReference type="WBParaSite" id="PSAMB.scaffold1354size32622.g12701.t1"/>
    </source>
</evidence>